<keyword evidence="4" id="KW-1185">Reference proteome</keyword>
<name>A0ABQ5ATK9_9ASTR</name>
<evidence type="ECO:0000259" key="1">
    <source>
        <dbReference type="Pfam" id="PF07727"/>
    </source>
</evidence>
<reference evidence="3" key="1">
    <citation type="journal article" date="2022" name="Int. J. Mol. Sci.">
        <title>Draft Genome of Tanacetum Coccineum: Genomic Comparison of Closely Related Tanacetum-Family Plants.</title>
        <authorList>
            <person name="Yamashiro T."/>
            <person name="Shiraishi A."/>
            <person name="Nakayama K."/>
            <person name="Satake H."/>
        </authorList>
    </citation>
    <scope>NUCLEOTIDE SEQUENCE</scope>
</reference>
<sequence>MVSEGSPSSTDTNLPSNDHITSDHPLFLLPTNHLGLVLISKKLTGSENYSSWRRSMVIALNAKNKMKISNGDFVEPNRESSAQGERRGSFTKRVICGYFNKEGHKREQCYKLVGYLVGHSLHGKFPPRPYKSQSQEYKPNRVVIMVTKKNEGTTTVQGIQANSPQTSLPNTPFETHMTGRIDQLQNQLNQDLLMMQNNNQRNPLHDGNIEKFKARLVAKGVTQTGGINYKETFAPDAKMVTVRALLALAVERIKFIQ</sequence>
<dbReference type="PANTHER" id="PTHR37610">
    <property type="entry name" value="CCHC-TYPE DOMAIN-CONTAINING PROTEIN"/>
    <property type="match status" value="1"/>
</dbReference>
<organism evidence="3 4">
    <name type="scientific">Tanacetum coccineum</name>
    <dbReference type="NCBI Taxonomy" id="301880"/>
    <lineage>
        <taxon>Eukaryota</taxon>
        <taxon>Viridiplantae</taxon>
        <taxon>Streptophyta</taxon>
        <taxon>Embryophyta</taxon>
        <taxon>Tracheophyta</taxon>
        <taxon>Spermatophyta</taxon>
        <taxon>Magnoliopsida</taxon>
        <taxon>eudicotyledons</taxon>
        <taxon>Gunneridae</taxon>
        <taxon>Pentapetalae</taxon>
        <taxon>asterids</taxon>
        <taxon>campanulids</taxon>
        <taxon>Asterales</taxon>
        <taxon>Asteraceae</taxon>
        <taxon>Asteroideae</taxon>
        <taxon>Anthemideae</taxon>
        <taxon>Anthemidinae</taxon>
        <taxon>Tanacetum</taxon>
    </lineage>
</organism>
<evidence type="ECO:0000259" key="2">
    <source>
        <dbReference type="Pfam" id="PF14244"/>
    </source>
</evidence>
<evidence type="ECO:0000313" key="3">
    <source>
        <dbReference type="EMBL" id="GJT04902.1"/>
    </source>
</evidence>
<protein>
    <submittedName>
        <fullName evidence="3">Cysteine-rich receptor-like protein kinase 8</fullName>
    </submittedName>
</protein>
<feature type="domain" description="Retrotransposon Copia-like N-terminal" evidence="2">
    <location>
        <begin position="30"/>
        <end position="76"/>
    </location>
</feature>
<dbReference type="Pfam" id="PF07727">
    <property type="entry name" value="RVT_2"/>
    <property type="match status" value="1"/>
</dbReference>
<accession>A0ABQ5ATK9</accession>
<feature type="domain" description="Reverse transcriptase Ty1/copia-type" evidence="1">
    <location>
        <begin position="210"/>
        <end position="253"/>
    </location>
</feature>
<dbReference type="EMBL" id="BQNB010012544">
    <property type="protein sequence ID" value="GJT04902.1"/>
    <property type="molecule type" value="Genomic_DNA"/>
</dbReference>
<proteinExistence type="predicted"/>
<evidence type="ECO:0000313" key="4">
    <source>
        <dbReference type="Proteomes" id="UP001151760"/>
    </source>
</evidence>
<dbReference type="InterPro" id="IPR029472">
    <property type="entry name" value="Copia-like_N"/>
</dbReference>
<dbReference type="PANTHER" id="PTHR37610:SF97">
    <property type="entry name" value="RETROTRANSPOSON GAG DOMAIN-CONTAINING PROTEIN"/>
    <property type="match status" value="1"/>
</dbReference>
<gene>
    <name evidence="3" type="ORF">Tco_0839364</name>
</gene>
<dbReference type="InterPro" id="IPR013103">
    <property type="entry name" value="RVT_2"/>
</dbReference>
<dbReference type="Pfam" id="PF14244">
    <property type="entry name" value="Retrotran_gag_3"/>
    <property type="match status" value="1"/>
</dbReference>
<comment type="caution">
    <text evidence="3">The sequence shown here is derived from an EMBL/GenBank/DDBJ whole genome shotgun (WGS) entry which is preliminary data.</text>
</comment>
<dbReference type="Proteomes" id="UP001151760">
    <property type="component" value="Unassembled WGS sequence"/>
</dbReference>
<reference evidence="3" key="2">
    <citation type="submission" date="2022-01" db="EMBL/GenBank/DDBJ databases">
        <authorList>
            <person name="Yamashiro T."/>
            <person name="Shiraishi A."/>
            <person name="Satake H."/>
            <person name="Nakayama K."/>
        </authorList>
    </citation>
    <scope>NUCLEOTIDE SEQUENCE</scope>
</reference>